<dbReference type="GO" id="GO:0004553">
    <property type="term" value="F:hydrolase activity, hydrolyzing O-glycosyl compounds"/>
    <property type="evidence" value="ECO:0007669"/>
    <property type="project" value="InterPro"/>
</dbReference>
<evidence type="ECO:0000259" key="2">
    <source>
        <dbReference type="PROSITE" id="PS50835"/>
    </source>
</evidence>
<dbReference type="PANTHER" id="PTHR31988:SF19">
    <property type="entry name" value="9-O-ACETYL-N-ACETYLNEURAMINIC ACID DEACETYLASE-RELATED"/>
    <property type="match status" value="1"/>
</dbReference>
<keyword evidence="3" id="KW-0326">Glycosidase</keyword>
<dbReference type="SUPFAM" id="SSF48726">
    <property type="entry name" value="Immunoglobulin"/>
    <property type="match status" value="1"/>
</dbReference>
<keyword evidence="1 3" id="KW-0378">Hydrolase</keyword>
<dbReference type="PANTHER" id="PTHR31988">
    <property type="entry name" value="ESTERASE, PUTATIVE (DUF303)-RELATED"/>
    <property type="match status" value="1"/>
</dbReference>
<evidence type="ECO:0000256" key="1">
    <source>
        <dbReference type="ARBA" id="ARBA00022801"/>
    </source>
</evidence>
<organism evidence="3 4">
    <name type="scientific">Sporocytophaga myxococcoides</name>
    <dbReference type="NCBI Taxonomy" id="153721"/>
    <lineage>
        <taxon>Bacteria</taxon>
        <taxon>Pseudomonadati</taxon>
        <taxon>Bacteroidota</taxon>
        <taxon>Cytophagia</taxon>
        <taxon>Cytophagales</taxon>
        <taxon>Cytophagaceae</taxon>
        <taxon>Sporocytophaga</taxon>
    </lineage>
</organism>
<dbReference type="AlphaFoldDB" id="A0A098LIN7"/>
<keyword evidence="4" id="KW-1185">Reference proteome</keyword>
<dbReference type="InterPro" id="IPR036514">
    <property type="entry name" value="SGNH_hydro_sf"/>
</dbReference>
<keyword evidence="3" id="KW-0119">Carbohydrate metabolism</keyword>
<dbReference type="GO" id="GO:0030246">
    <property type="term" value="F:carbohydrate binding"/>
    <property type="evidence" value="ECO:0007669"/>
    <property type="project" value="InterPro"/>
</dbReference>
<dbReference type="InterPro" id="IPR005181">
    <property type="entry name" value="SASA"/>
</dbReference>
<feature type="domain" description="Ig-like" evidence="2">
    <location>
        <begin position="311"/>
        <end position="391"/>
    </location>
</feature>
<dbReference type="Pfam" id="PF06452">
    <property type="entry name" value="CBM9_1"/>
    <property type="match status" value="1"/>
</dbReference>
<reference evidence="3 4" key="1">
    <citation type="submission" date="2014-09" db="EMBL/GenBank/DDBJ databases">
        <title>Sporocytophaga myxococcoides PG-01 genome sequencing.</title>
        <authorList>
            <person name="Liu L."/>
            <person name="Gao P.J."/>
            <person name="Chen G.J."/>
            <person name="Wang L.S."/>
        </authorList>
    </citation>
    <scope>NUCLEOTIDE SEQUENCE [LARGE SCALE GENOMIC DNA]</scope>
    <source>
        <strain evidence="3 4">PG-01</strain>
    </source>
</reference>
<dbReference type="InterPro" id="IPR036179">
    <property type="entry name" value="Ig-like_dom_sf"/>
</dbReference>
<dbReference type="STRING" id="153721.MYP_4086"/>
<dbReference type="InterPro" id="IPR003599">
    <property type="entry name" value="Ig_sub"/>
</dbReference>
<dbReference type="SMART" id="SM00409">
    <property type="entry name" value="IG"/>
    <property type="match status" value="1"/>
</dbReference>
<keyword evidence="3" id="KW-0624">Polysaccharide degradation</keyword>
<dbReference type="SUPFAM" id="SSF52266">
    <property type="entry name" value="SGNH hydrolase"/>
    <property type="match status" value="1"/>
</dbReference>
<dbReference type="Gene3D" id="2.60.40.10">
    <property type="entry name" value="Immunoglobulins"/>
    <property type="match status" value="1"/>
</dbReference>
<dbReference type="PROSITE" id="PS50835">
    <property type="entry name" value="IG_LIKE"/>
    <property type="match status" value="1"/>
</dbReference>
<dbReference type="Pfam" id="PF18962">
    <property type="entry name" value="Por_Secre_tail"/>
    <property type="match status" value="1"/>
</dbReference>
<evidence type="ECO:0000313" key="4">
    <source>
        <dbReference type="Proteomes" id="UP000030185"/>
    </source>
</evidence>
<dbReference type="EMBL" id="BBLT01000010">
    <property type="protein sequence ID" value="GAL86856.1"/>
    <property type="molecule type" value="Genomic_DNA"/>
</dbReference>
<evidence type="ECO:0000313" key="3">
    <source>
        <dbReference type="EMBL" id="GAL86856.1"/>
    </source>
</evidence>
<dbReference type="GO" id="GO:0016788">
    <property type="term" value="F:hydrolase activity, acting on ester bonds"/>
    <property type="evidence" value="ECO:0007669"/>
    <property type="project" value="UniProtKB-ARBA"/>
</dbReference>
<dbReference type="Gene3D" id="2.60.40.1190">
    <property type="match status" value="1"/>
</dbReference>
<dbReference type="GO" id="GO:0045493">
    <property type="term" value="P:xylan catabolic process"/>
    <property type="evidence" value="ECO:0007669"/>
    <property type="project" value="UniProtKB-KW"/>
</dbReference>
<accession>A0A098LIN7</accession>
<dbReference type="InterPro" id="IPR013783">
    <property type="entry name" value="Ig-like_fold"/>
</dbReference>
<sequence length="672" mass="73814">MRLANNLLAFVETSGFEEFLFYDTTLIKMKRILTKGLLLFSFLMGAHFFANAQDPNFHIYLCFGQSNMEGQGTIESQDQTVDSRFRIMQAVNCSGKPQETWRTATPPLSRCNTGLGPADYFGREMVKNLPSNIKVGIVHVAIAGCKIELFDKVNYASYANGEQQWMKDIIAQYGGNPYGRLVQLAKLAQKDGVIKGILMHQGESNSGETAWPNKVKGVYQNLLTDLGLTANNVPLLVGQVVDAAQGGLCAAHNNIINNISNTIPTAHVISSSGCIAVSDKLHFTSAGYRLLGTRYAQKMLTLLPPQEDAPPTITSILSNTTVVENQTLTLTIGASGSDLKYVWYRNDQIINAATSAALTIPNIDASYDKSTFKVVVSNKFGTVTSNTITLTVTDFIGAKVVKTLSPVVIDGVEDPIWSNSNFYQLKNKILTVDNDADLSGKVNLLYDNQNLYVLYTVTDNLKRASSTNFWENDGIELYIDGNNDKATSYDANDFQFVIRYDAGQIQEGHSKSVTGIIAQATQNSTGYVIEASIPWALIGVTPSDRKIIGLDFHVNDSDLALRDGKISWFATQDNSYSDPSTFGVGRLESLVVTSLKETDKNTIALFPNPAKNTIQISGVSDRFTYSIMDYSGREVLSGTSDTHLNIDNLSPGFYAVWIQENSKRTVMKFIKE</sequence>
<comment type="caution">
    <text evidence="3">The sequence shown here is derived from an EMBL/GenBank/DDBJ whole genome shotgun (WGS) entry which is preliminary data.</text>
</comment>
<dbReference type="NCBIfam" id="TIGR04183">
    <property type="entry name" value="Por_Secre_tail"/>
    <property type="match status" value="1"/>
</dbReference>
<gene>
    <name evidence="3" type="ORF">MYP_4086</name>
</gene>
<dbReference type="eggNOG" id="COG3405">
    <property type="taxonomic scope" value="Bacteria"/>
</dbReference>
<dbReference type="SUPFAM" id="SSF49344">
    <property type="entry name" value="CBD9-like"/>
    <property type="match status" value="1"/>
</dbReference>
<keyword evidence="3" id="KW-0858">Xylan degradation</keyword>
<dbReference type="InterPro" id="IPR026444">
    <property type="entry name" value="Secre_tail"/>
</dbReference>
<dbReference type="InterPro" id="IPR010502">
    <property type="entry name" value="Carb-bd_dom_fam9"/>
</dbReference>
<dbReference type="InterPro" id="IPR052940">
    <property type="entry name" value="Carb_Esterase_6"/>
</dbReference>
<dbReference type="Proteomes" id="UP000030185">
    <property type="component" value="Unassembled WGS sequence"/>
</dbReference>
<dbReference type="eggNOG" id="COG3693">
    <property type="taxonomic scope" value="Bacteria"/>
</dbReference>
<proteinExistence type="predicted"/>
<name>A0A098LIN7_9BACT</name>
<protein>
    <submittedName>
        <fullName evidence="3">Bifunctional acetylxylan esterase/xylanase</fullName>
    </submittedName>
</protein>
<dbReference type="Gene3D" id="3.40.50.1110">
    <property type="entry name" value="SGNH hydrolase"/>
    <property type="match status" value="1"/>
</dbReference>
<dbReference type="InterPro" id="IPR007110">
    <property type="entry name" value="Ig-like_dom"/>
</dbReference>
<dbReference type="Pfam" id="PF03629">
    <property type="entry name" value="SASA"/>
    <property type="match status" value="1"/>
</dbReference>